<dbReference type="SMART" id="SM00355">
    <property type="entry name" value="ZnF_C2H2"/>
    <property type="match status" value="17"/>
</dbReference>
<evidence type="ECO:0000313" key="9">
    <source>
        <dbReference type="Proteomes" id="UP001152799"/>
    </source>
</evidence>
<feature type="compositionally biased region" description="Basic and acidic residues" evidence="6">
    <location>
        <begin position="323"/>
        <end position="343"/>
    </location>
</feature>
<dbReference type="PANTHER" id="PTHR24379:SF121">
    <property type="entry name" value="C2H2-TYPE DOMAIN-CONTAINING PROTEIN"/>
    <property type="match status" value="1"/>
</dbReference>
<feature type="compositionally biased region" description="Polar residues" evidence="6">
    <location>
        <begin position="146"/>
        <end position="155"/>
    </location>
</feature>
<dbReference type="PROSITE" id="PS50157">
    <property type="entry name" value="ZINC_FINGER_C2H2_2"/>
    <property type="match status" value="8"/>
</dbReference>
<feature type="compositionally biased region" description="Basic and acidic residues" evidence="6">
    <location>
        <begin position="267"/>
        <end position="313"/>
    </location>
</feature>
<dbReference type="PROSITE" id="PS00028">
    <property type="entry name" value="ZINC_FINGER_C2H2_1"/>
    <property type="match status" value="5"/>
</dbReference>
<feature type="domain" description="C2H2-type" evidence="7">
    <location>
        <begin position="982"/>
        <end position="1009"/>
    </location>
</feature>
<evidence type="ECO:0000256" key="3">
    <source>
        <dbReference type="ARBA" id="ARBA00022771"/>
    </source>
</evidence>
<sequence>MEYEDDTHFCLKCNITIVGLDNYVFHRKSSCSKSTVEPSKSSLPSQLLPPDAIGSEAADFFSSLELRSSSEKPAVQSTSGKSFSGILTRSKISAAIQATVPQKDAEPSKSGKNVWIGGNQIKDLGTGDNQSKLIKAVAHLERQKHSSNSSQSTPTLGAVYKDSEDYSEDDEYDEDESSEEDCAPPRNYTGGKWRPSSPVHWSNNTNRSGSRDWNEAPPCFTGGEWKHKSLLSSSYTRGKWKPFEDDSHPTIGGKHPPPSHTKGKWKSKMDNEDDRYPPASHTEGKWNPKIDNEDDRYPPESHTKGKWKPKVEDENNMVSPPSHTKEKERFKSCSKPSPRDKLKSVARKPSTSKNPENTPKPSKPTPGKSLKSKQNQDKVRKQLIRNVDNDSPPRNVSIPCWCHTCNRMLASKLVYVRHLKSKLHFKRAEAARQFDSSPILRKTNIEDKSSGLSVEKSCDLPVVEPTHSFQPSTGDKLVKKRKRRNIFEICVVCRSKVNKYLMGKHIVSHYHYRRGDITSEASKNLVLSNILSVVLESPFQCSMCKFYCNTHHHFVDHWKSKFHLDHDKNYPGYYFCELCEQQSPTSEEMHEHLNSPQHFEVISVINGSIPITIKKIDGKSCLSCQKLFTLNIQLLNHCRKTGHDSSNVSICNKEDYKCSKCSMTFFKAISLQRHFKRKHGHDYFFCGICNVEFKSSNEAKLHRMSLKHRYAALAKREPKNLKRNCQYCQKKFDNFLLLKEHLQSDHPDHKIRCPHCGTNFTVSQELSNHLRAKLCRFSEDPIEHQFRCDICPYQSDSTSEMLFHKALHSKPSMIEVFYEEGNQSNAQPVPRYKCPLCEKIYPKHSLKPHLRLHTKERPYMCKSCGATFTRKNNLLYHEKNHERKQVHPKKKSEDTTFLCSACGARFNKKFTLQQHMLIHTGKLCKCPQDGCFYSARKISELKEHLNTHSSEKTFACYVCEYIGKTKKQLKRHMTVHDETKKFSCNRCSFTSRTSAHLKRHMRLHTGAKPFKCPYCEYKCNNMENLRRHVLATTKHSGKCIYECKFCEASQRFQTNVAKEFKAHLILTHEGDFGSSNDAASYISGIYEAENDETNLISLEEDVDDPDSVQEVEPIILKTNGFSKIILKLDTGEDPVVAQLTQSSGNVAMDEVLPMPIKTACTFDLTGQYDVGESGDLVPFQSAREEDLFETHF</sequence>
<dbReference type="PANTHER" id="PTHR24379">
    <property type="entry name" value="KRAB AND ZINC FINGER DOMAIN-CONTAINING"/>
    <property type="match status" value="1"/>
</dbReference>
<organism evidence="8 9">
    <name type="scientific">Ceutorhynchus assimilis</name>
    <name type="common">cabbage seed weevil</name>
    <dbReference type="NCBI Taxonomy" id="467358"/>
    <lineage>
        <taxon>Eukaryota</taxon>
        <taxon>Metazoa</taxon>
        <taxon>Ecdysozoa</taxon>
        <taxon>Arthropoda</taxon>
        <taxon>Hexapoda</taxon>
        <taxon>Insecta</taxon>
        <taxon>Pterygota</taxon>
        <taxon>Neoptera</taxon>
        <taxon>Endopterygota</taxon>
        <taxon>Coleoptera</taxon>
        <taxon>Polyphaga</taxon>
        <taxon>Cucujiformia</taxon>
        <taxon>Curculionidae</taxon>
        <taxon>Ceutorhynchinae</taxon>
        <taxon>Ceutorhynchus</taxon>
    </lineage>
</organism>
<name>A0A9P0DCJ2_9CUCU</name>
<dbReference type="GO" id="GO:0005634">
    <property type="term" value="C:nucleus"/>
    <property type="evidence" value="ECO:0007669"/>
    <property type="project" value="UniProtKB-ARBA"/>
</dbReference>
<evidence type="ECO:0000259" key="7">
    <source>
        <dbReference type="PROSITE" id="PS50157"/>
    </source>
</evidence>
<evidence type="ECO:0000256" key="6">
    <source>
        <dbReference type="SAM" id="MobiDB-lite"/>
    </source>
</evidence>
<accession>A0A9P0DCJ2</accession>
<feature type="domain" description="C2H2-type" evidence="7">
    <location>
        <begin position="897"/>
        <end position="922"/>
    </location>
</feature>
<dbReference type="Gene3D" id="3.30.160.60">
    <property type="entry name" value="Classic Zinc Finger"/>
    <property type="match status" value="8"/>
</dbReference>
<dbReference type="GO" id="GO:0008270">
    <property type="term" value="F:zinc ion binding"/>
    <property type="evidence" value="ECO:0007669"/>
    <property type="project" value="UniProtKB-KW"/>
</dbReference>
<keyword evidence="4" id="KW-0862">Zinc</keyword>
<keyword evidence="1" id="KW-0479">Metal-binding</keyword>
<dbReference type="OrthoDB" id="7788172at2759"/>
<feature type="domain" description="C2H2-type" evidence="7">
    <location>
        <begin position="751"/>
        <end position="781"/>
    </location>
</feature>
<protein>
    <recommendedName>
        <fullName evidence="7">C2H2-type domain-containing protein</fullName>
    </recommendedName>
</protein>
<gene>
    <name evidence="8" type="ORF">CEUTPL_LOCUS1304</name>
</gene>
<proteinExistence type="predicted"/>
<evidence type="ECO:0000313" key="8">
    <source>
        <dbReference type="EMBL" id="CAH1122228.1"/>
    </source>
</evidence>
<feature type="domain" description="C2H2-type" evidence="7">
    <location>
        <begin position="924"/>
        <end position="953"/>
    </location>
</feature>
<evidence type="ECO:0000256" key="2">
    <source>
        <dbReference type="ARBA" id="ARBA00022737"/>
    </source>
</evidence>
<feature type="domain" description="C2H2-type" evidence="7">
    <location>
        <begin position="859"/>
        <end position="886"/>
    </location>
</feature>
<reference evidence="8" key="1">
    <citation type="submission" date="2022-01" db="EMBL/GenBank/DDBJ databases">
        <authorList>
            <person name="King R."/>
        </authorList>
    </citation>
    <scope>NUCLEOTIDE SEQUENCE</scope>
</reference>
<feature type="compositionally biased region" description="Polar residues" evidence="6">
    <location>
        <begin position="199"/>
        <end position="208"/>
    </location>
</feature>
<keyword evidence="3 5" id="KW-0863">Zinc-finger</keyword>
<evidence type="ECO:0000256" key="4">
    <source>
        <dbReference type="ARBA" id="ARBA00022833"/>
    </source>
</evidence>
<feature type="domain" description="C2H2-type" evidence="7">
    <location>
        <begin position="656"/>
        <end position="679"/>
    </location>
</feature>
<feature type="domain" description="C2H2-type" evidence="7">
    <location>
        <begin position="832"/>
        <end position="858"/>
    </location>
</feature>
<dbReference type="InterPro" id="IPR036236">
    <property type="entry name" value="Znf_C2H2_sf"/>
</dbReference>
<dbReference type="Pfam" id="PF00096">
    <property type="entry name" value="zf-C2H2"/>
    <property type="match status" value="1"/>
</dbReference>
<keyword evidence="2" id="KW-0677">Repeat</keyword>
<dbReference type="SUPFAM" id="SSF57667">
    <property type="entry name" value="beta-beta-alpha zinc fingers"/>
    <property type="match status" value="7"/>
</dbReference>
<dbReference type="FunFam" id="3.30.160.60:FF:000446">
    <property type="entry name" value="Zinc finger protein"/>
    <property type="match status" value="1"/>
</dbReference>
<feature type="compositionally biased region" description="Acidic residues" evidence="6">
    <location>
        <begin position="165"/>
        <end position="182"/>
    </location>
</feature>
<evidence type="ECO:0000256" key="1">
    <source>
        <dbReference type="ARBA" id="ARBA00022723"/>
    </source>
</evidence>
<dbReference type="EMBL" id="OU892277">
    <property type="protein sequence ID" value="CAH1122228.1"/>
    <property type="molecule type" value="Genomic_DNA"/>
</dbReference>
<dbReference type="InterPro" id="IPR013087">
    <property type="entry name" value="Znf_C2H2_type"/>
</dbReference>
<dbReference type="Proteomes" id="UP001152799">
    <property type="component" value="Chromosome 1"/>
</dbReference>
<feature type="region of interest" description="Disordered" evidence="6">
    <location>
        <begin position="139"/>
        <end position="378"/>
    </location>
</feature>
<evidence type="ECO:0000256" key="5">
    <source>
        <dbReference type="PROSITE-ProRule" id="PRU00042"/>
    </source>
</evidence>
<feature type="domain" description="C2H2-type" evidence="7">
    <location>
        <begin position="954"/>
        <end position="981"/>
    </location>
</feature>
<keyword evidence="9" id="KW-1185">Reference proteome</keyword>
<dbReference type="AlphaFoldDB" id="A0A9P0DCJ2"/>